<keyword evidence="3" id="KW-1185">Reference proteome</keyword>
<reference evidence="2 3" key="1">
    <citation type="journal article" date="2018" name="PLoS ONE">
        <title>The draft genome of Kipferlia bialata reveals reductive genome evolution in fornicate parasites.</title>
        <authorList>
            <person name="Tanifuji G."/>
            <person name="Takabayashi S."/>
            <person name="Kume K."/>
            <person name="Takagi M."/>
            <person name="Nakayama T."/>
            <person name="Kamikawa R."/>
            <person name="Inagaki Y."/>
            <person name="Hashimoto T."/>
        </authorList>
    </citation>
    <scope>NUCLEOTIDE SEQUENCE [LARGE SCALE GENOMIC DNA]</scope>
    <source>
        <strain evidence="2">NY0173</strain>
    </source>
</reference>
<dbReference type="EMBL" id="BDIP01006204">
    <property type="protein sequence ID" value="GIQ90458.1"/>
    <property type="molecule type" value="Genomic_DNA"/>
</dbReference>
<organism evidence="2 3">
    <name type="scientific">Kipferlia bialata</name>
    <dbReference type="NCBI Taxonomy" id="797122"/>
    <lineage>
        <taxon>Eukaryota</taxon>
        <taxon>Metamonada</taxon>
        <taxon>Carpediemonas-like organisms</taxon>
        <taxon>Kipferlia</taxon>
    </lineage>
</organism>
<comment type="caution">
    <text evidence="2">The sequence shown here is derived from an EMBL/GenBank/DDBJ whole genome shotgun (WGS) entry which is preliminary data.</text>
</comment>
<name>A0A9K3DAW0_9EUKA</name>
<evidence type="ECO:0000313" key="3">
    <source>
        <dbReference type="Proteomes" id="UP000265618"/>
    </source>
</evidence>
<feature type="signal peptide" evidence="1">
    <location>
        <begin position="1"/>
        <end position="23"/>
    </location>
</feature>
<sequence>MGIPHVLLVVVLCVGVLTLPVYATLPTYEREMVSSSDCWVDGPIPTLDEAGTIMTFTEDGLNRFFEIGVSYLLAKVVGEIALTHPHWTLSLSVWVNR</sequence>
<evidence type="ECO:0000256" key="1">
    <source>
        <dbReference type="SAM" id="SignalP"/>
    </source>
</evidence>
<proteinExistence type="predicted"/>
<dbReference type="Proteomes" id="UP000265618">
    <property type="component" value="Unassembled WGS sequence"/>
</dbReference>
<keyword evidence="1" id="KW-0732">Signal</keyword>
<accession>A0A9K3DAW0</accession>
<gene>
    <name evidence="2" type="ORF">KIPB_013259</name>
</gene>
<feature type="chain" id="PRO_5039953899" evidence="1">
    <location>
        <begin position="24"/>
        <end position="97"/>
    </location>
</feature>
<evidence type="ECO:0000313" key="2">
    <source>
        <dbReference type="EMBL" id="GIQ90458.1"/>
    </source>
</evidence>
<protein>
    <submittedName>
        <fullName evidence="2">Uncharacterized protein</fullName>
    </submittedName>
</protein>
<dbReference type="AlphaFoldDB" id="A0A9K3DAW0"/>